<dbReference type="OrthoDB" id="9790967at2"/>
<sequence length="349" mass="38514">MTDLILSEQLPTDDGRSIGIITLNNPKALNAQSLDMVKAMMRIFSDWRDDESVVAIVLRGAGERALCAGGDIKTLSQATGLSDVQEFFEHEYALMQMLYEYPRPILAWGHGVVMGGGLGLLSACSHKAVTSETMMAMPEVSIGLFPDAGGSWFLNRMMGKVGLFLGLTGARFSGVDALYLGLADVYVVPDSYGDVIKALTSADWQGDRHGLLNQILAKFYQTPDHDSQILKDFHAINALMNAESLADVDRALRGYQGDSEFIKSAIENYTKGSDTTKALTWRIYHEVKPYSIAEMFDMERKVAVNCAMRGDFKEGVRALLIDKDKNPKWRYTLADMPVGYIDGFFGDCV</sequence>
<evidence type="ECO:0000256" key="2">
    <source>
        <dbReference type="ARBA" id="ARBA00011915"/>
    </source>
</evidence>
<dbReference type="CDD" id="cd06558">
    <property type="entry name" value="crotonase-like"/>
    <property type="match status" value="1"/>
</dbReference>
<dbReference type="NCBIfam" id="NF004127">
    <property type="entry name" value="PRK05617.1"/>
    <property type="match status" value="1"/>
</dbReference>
<keyword evidence="3" id="KW-0378">Hydrolase</keyword>
<dbReference type="InterPro" id="IPR032259">
    <property type="entry name" value="HIBYL-CoA-H"/>
</dbReference>
<dbReference type="AlphaFoldDB" id="A0A066UHP6"/>
<comment type="caution">
    <text evidence="5">The sequence shown here is derived from an EMBL/GenBank/DDBJ whole genome shotgun (WGS) entry which is preliminary data.</text>
</comment>
<feature type="domain" description="Enoyl-CoA hydratase/isomerase" evidence="4">
    <location>
        <begin position="18"/>
        <end position="345"/>
    </location>
</feature>
<dbReference type="EC" id="3.1.2.4" evidence="2"/>
<dbReference type="PANTHER" id="PTHR43176">
    <property type="entry name" value="3-HYDROXYISOBUTYRYL-COA HYDROLASE-RELATED"/>
    <property type="match status" value="1"/>
</dbReference>
<dbReference type="InterPro" id="IPR029045">
    <property type="entry name" value="ClpP/crotonase-like_dom_sf"/>
</dbReference>
<evidence type="ECO:0000259" key="4">
    <source>
        <dbReference type="Pfam" id="PF16113"/>
    </source>
</evidence>
<organism evidence="5 6">
    <name type="scientific">Moraxella bovoculi 237</name>
    <dbReference type="NCBI Taxonomy" id="743974"/>
    <lineage>
        <taxon>Bacteria</taxon>
        <taxon>Pseudomonadati</taxon>
        <taxon>Pseudomonadota</taxon>
        <taxon>Gammaproteobacteria</taxon>
        <taxon>Moraxellales</taxon>
        <taxon>Moraxellaceae</taxon>
        <taxon>Moraxella</taxon>
    </lineage>
</organism>
<evidence type="ECO:0000313" key="5">
    <source>
        <dbReference type="EMBL" id="KDN25402.1"/>
    </source>
</evidence>
<dbReference type="RefSeq" id="WP_052585291.1">
    <property type="nucleotide sequence ID" value="NZ_AOMT01000016.1"/>
</dbReference>
<reference evidence="5 6" key="1">
    <citation type="journal article" date="2014" name="Genome Announc.">
        <title>Draft Genome Sequence of Moraxella bovoculi Strain 237T (ATCC BAA-1259T) Isolated from a Calf with Infectious Bovine Keratoconjunctivitis.</title>
        <authorList>
            <person name="Calcutt M.J."/>
            <person name="Foecking M.F."/>
            <person name="Martin N.T."/>
            <person name="Mhlanga-Mutangadura T."/>
            <person name="Reilly T.J."/>
        </authorList>
    </citation>
    <scope>NUCLEOTIDE SEQUENCE [LARGE SCALE GENOMIC DNA]</scope>
    <source>
        <strain evidence="5 6">237</strain>
    </source>
</reference>
<keyword evidence="6" id="KW-1185">Reference proteome</keyword>
<dbReference type="GO" id="GO:0003860">
    <property type="term" value="F:3-hydroxyisobutyryl-CoA hydrolase activity"/>
    <property type="evidence" value="ECO:0007669"/>
    <property type="project" value="UniProtKB-EC"/>
</dbReference>
<evidence type="ECO:0000313" key="6">
    <source>
        <dbReference type="Proteomes" id="UP000035860"/>
    </source>
</evidence>
<evidence type="ECO:0000256" key="1">
    <source>
        <dbReference type="ARBA" id="ARBA00001709"/>
    </source>
</evidence>
<dbReference type="Gene3D" id="3.90.226.10">
    <property type="entry name" value="2-enoyl-CoA Hydratase, Chain A, domain 1"/>
    <property type="match status" value="1"/>
</dbReference>
<dbReference type="Pfam" id="PF16113">
    <property type="entry name" value="ECH_2"/>
    <property type="match status" value="1"/>
</dbReference>
<dbReference type="InterPro" id="IPR045004">
    <property type="entry name" value="ECH_dom"/>
</dbReference>
<dbReference type="eggNOG" id="COG1024">
    <property type="taxonomic scope" value="Bacteria"/>
</dbReference>
<dbReference type="EMBL" id="AOMT01000016">
    <property type="protein sequence ID" value="KDN25402.1"/>
    <property type="molecule type" value="Genomic_DNA"/>
</dbReference>
<dbReference type="SUPFAM" id="SSF52096">
    <property type="entry name" value="ClpP/crotonase"/>
    <property type="match status" value="1"/>
</dbReference>
<evidence type="ECO:0000256" key="3">
    <source>
        <dbReference type="ARBA" id="ARBA00022801"/>
    </source>
</evidence>
<name>A0A066UHP6_9GAMM</name>
<dbReference type="Proteomes" id="UP000035860">
    <property type="component" value="Unassembled WGS sequence"/>
</dbReference>
<protein>
    <recommendedName>
        <fullName evidence="2">3-hydroxyisobutyryl-CoA hydrolase</fullName>
        <ecNumber evidence="2">3.1.2.4</ecNumber>
    </recommendedName>
</protein>
<dbReference type="GO" id="GO:0006574">
    <property type="term" value="P:L-valine catabolic process"/>
    <property type="evidence" value="ECO:0007669"/>
    <property type="project" value="TreeGrafter"/>
</dbReference>
<gene>
    <name evidence="5" type="ORF">MBO_03962</name>
</gene>
<accession>A0A066UHP6</accession>
<dbReference type="GO" id="GO:0005829">
    <property type="term" value="C:cytosol"/>
    <property type="evidence" value="ECO:0007669"/>
    <property type="project" value="TreeGrafter"/>
</dbReference>
<dbReference type="PANTHER" id="PTHR43176:SF3">
    <property type="entry name" value="3-HYDROXYISOBUTYRYL-COA HYDROLASE, MITOCHONDRIAL"/>
    <property type="match status" value="1"/>
</dbReference>
<comment type="catalytic activity">
    <reaction evidence="1">
        <text>3-hydroxy-2-methylpropanoyl-CoA + H2O = 3-hydroxy-2-methylpropanoate + CoA + H(+)</text>
        <dbReference type="Rhea" id="RHEA:20888"/>
        <dbReference type="ChEBI" id="CHEBI:11805"/>
        <dbReference type="ChEBI" id="CHEBI:15377"/>
        <dbReference type="ChEBI" id="CHEBI:15378"/>
        <dbReference type="ChEBI" id="CHEBI:57287"/>
        <dbReference type="ChEBI" id="CHEBI:57340"/>
        <dbReference type="EC" id="3.1.2.4"/>
    </reaction>
</comment>
<proteinExistence type="predicted"/>